<dbReference type="Proteomes" id="UP000053171">
    <property type="component" value="Unassembled WGS sequence"/>
</dbReference>
<dbReference type="KEGG" id="rkr:I6G21_05105"/>
<dbReference type="RefSeq" id="WP_058743426.1">
    <property type="nucleotide sequence ID" value="NZ_CP065738.1"/>
</dbReference>
<evidence type="ECO:0000313" key="3">
    <source>
        <dbReference type="Proteomes" id="UP000053171"/>
    </source>
</evidence>
<accession>A0A199NV50</accession>
<reference evidence="2 4" key="4">
    <citation type="submission" date="2020-12" db="EMBL/GenBank/DDBJ databases">
        <title>FDA dAtabase for Regulatory Grade micrObial Sequences (FDA-ARGOS): Supporting development and validation of Infectious Disease Dx tests.</title>
        <authorList>
            <person name="Sproer C."/>
            <person name="Gronow S."/>
            <person name="Severitt S."/>
            <person name="Schroder I."/>
            <person name="Tallon L."/>
            <person name="Sadzewicz L."/>
            <person name="Zhao X."/>
            <person name="Boylan J."/>
            <person name="Ott S."/>
            <person name="Bowen H."/>
            <person name="Vavikolanu K."/>
            <person name="Mehta A."/>
            <person name="Aluvathingal J."/>
            <person name="Nadendla S."/>
            <person name="Lowell S."/>
            <person name="Myers T."/>
            <person name="Yan Y."/>
            <person name="Sichtig H."/>
        </authorList>
    </citation>
    <scope>NUCLEOTIDE SEQUENCE [LARGE SCALE GENOMIC DNA]</scope>
    <source>
        <strain evidence="2 4">FDAARGOS_864</strain>
    </source>
</reference>
<reference evidence="1" key="2">
    <citation type="submission" date="2016-04" db="EMBL/GenBank/DDBJ databases">
        <authorList>
            <person name="Evans L.H."/>
            <person name="Alamgir A."/>
            <person name="Owens N."/>
            <person name="Weber N.D."/>
            <person name="Virtaneva K."/>
            <person name="Barbian K."/>
            <person name="Babar A."/>
            <person name="Rosenke K."/>
        </authorList>
    </citation>
    <scope>NUCLEOTIDE SEQUENCE [LARGE SCALE GENOMIC DNA]</scope>
    <source>
        <strain evidence="1">RUTW2-3</strain>
    </source>
</reference>
<proteinExistence type="predicted"/>
<sequence length="365" mass="40608">MDPGPGPGSRAAWVRYGGPIPREQLEAAVGRYAVAILQPWETGAAAYLRERSPGTLLLSYKCLSSVRDYEPGPVFSSGVSRREAEAEREGAWFARRRDGSRIQWNGYGGHWQMRVWDPSYRRRWVRNVVEEMRGSPFHGVMADNDVFDDYYGLGLPLRDVETMAQIRAGVQTLVEEAGAALNGIGRLLVPNIAESRREEGRWERHSAYGGGFEEVWLGWSPEDFFDPPTVQAQIPPLRGDRLCIARVPAAGREDAARLRYAVAALWVFGGGGRTAVTATAHDDYSGAPFLPEQHWELGAAVGRGHRRDAVWSRRFEQGWAAVNFRAGARRARVRVPAGLVDAAGEPAPRRVTLHPQEGAIFRRPR</sequence>
<name>A0A199NV50_9MICC</name>
<dbReference type="EMBL" id="CP065738">
    <property type="protein sequence ID" value="QPT54523.1"/>
    <property type="molecule type" value="Genomic_DNA"/>
</dbReference>
<protein>
    <submittedName>
        <fullName evidence="1">Uncharacterized protein</fullName>
    </submittedName>
</protein>
<evidence type="ECO:0000313" key="4">
    <source>
        <dbReference type="Proteomes" id="UP000594975"/>
    </source>
</evidence>
<dbReference type="InterPro" id="IPR029455">
    <property type="entry name" value="GHL15"/>
</dbReference>
<reference evidence="1 3" key="3">
    <citation type="submission" date="2016-06" db="EMBL/GenBank/DDBJ databases">
        <title>Identification of putative biosynthetic pathways for the production of bioactive secondary metabolites by the marine actinomycete Kocuria kristinae RUTW2-3.</title>
        <authorList>
            <person name="Waterworth S.C."/>
            <person name="Walmsley T.A."/>
            <person name="Matongo T."/>
            <person name="Davies-Coleman M.T."/>
            <person name="Dorrington R.A."/>
        </authorList>
    </citation>
    <scope>NUCLEOTIDE SEQUENCE [LARGE SCALE GENOMIC DNA]</scope>
    <source>
        <strain evidence="3">RuSp02-3</strain>
        <strain evidence="1">RUTW2-3</strain>
    </source>
</reference>
<organism evidence="1 3">
    <name type="scientific">Rothia kristinae</name>
    <dbReference type="NCBI Taxonomy" id="37923"/>
    <lineage>
        <taxon>Bacteria</taxon>
        <taxon>Bacillati</taxon>
        <taxon>Actinomycetota</taxon>
        <taxon>Actinomycetes</taxon>
        <taxon>Micrococcales</taxon>
        <taxon>Micrococcaceae</taxon>
        <taxon>Rothia</taxon>
    </lineage>
</organism>
<dbReference type="EMBL" id="LJBJ02000003">
    <property type="protein sequence ID" value="OAX52596.1"/>
    <property type="molecule type" value="Genomic_DNA"/>
</dbReference>
<evidence type="ECO:0000313" key="1">
    <source>
        <dbReference type="EMBL" id="OAX52596.1"/>
    </source>
</evidence>
<evidence type="ECO:0000313" key="2">
    <source>
        <dbReference type="EMBL" id="QPT54523.1"/>
    </source>
</evidence>
<gene>
    <name evidence="1" type="ORF">AN277_0202880</name>
    <name evidence="2" type="ORF">I6G21_05105</name>
</gene>
<dbReference type="AlphaFoldDB" id="A0A199NV50"/>
<dbReference type="Pfam" id="PF14885">
    <property type="entry name" value="GHL15"/>
    <property type="match status" value="1"/>
</dbReference>
<dbReference type="Proteomes" id="UP000594975">
    <property type="component" value="Chromosome"/>
</dbReference>
<reference evidence="3" key="1">
    <citation type="submission" date="2016-04" db="EMBL/GenBank/DDBJ databases">
        <authorList>
            <person name="Waterworth S."/>
            <person name="Matcher G."/>
        </authorList>
    </citation>
    <scope>NUCLEOTIDE SEQUENCE [LARGE SCALE GENOMIC DNA]</scope>
    <source>
        <strain evidence="3">RuSp02-3</strain>
    </source>
</reference>
<dbReference type="PATRIC" id="fig|37923.11.peg.1379"/>
<dbReference type="GeneID" id="61262749"/>
<keyword evidence="3" id="KW-1185">Reference proteome</keyword>